<dbReference type="EMBL" id="GL380281">
    <property type="protein sequence ID" value="EGT51899.1"/>
    <property type="molecule type" value="Genomic_DNA"/>
</dbReference>
<dbReference type="Proteomes" id="UP000008068">
    <property type="component" value="Unassembled WGS sequence"/>
</dbReference>
<evidence type="ECO:0000313" key="1">
    <source>
        <dbReference type="EMBL" id="EGT51899.1"/>
    </source>
</evidence>
<keyword evidence="2" id="KW-1185">Reference proteome</keyword>
<organism evidence="2">
    <name type="scientific">Caenorhabditis brenneri</name>
    <name type="common">Nematode worm</name>
    <dbReference type="NCBI Taxonomy" id="135651"/>
    <lineage>
        <taxon>Eukaryota</taxon>
        <taxon>Metazoa</taxon>
        <taxon>Ecdysozoa</taxon>
        <taxon>Nematoda</taxon>
        <taxon>Chromadorea</taxon>
        <taxon>Rhabditida</taxon>
        <taxon>Rhabditina</taxon>
        <taxon>Rhabditomorpha</taxon>
        <taxon>Rhabditoidea</taxon>
        <taxon>Rhabditidae</taxon>
        <taxon>Peloderinae</taxon>
        <taxon>Caenorhabditis</taxon>
    </lineage>
</organism>
<dbReference type="HOGENOM" id="CLU_816911_0_0_1"/>
<dbReference type="OrthoDB" id="124789at2759"/>
<dbReference type="FunCoup" id="G0PDM4">
    <property type="interactions" value="1"/>
</dbReference>
<gene>
    <name evidence="1" type="ORF">CAEBREN_05787</name>
</gene>
<sequence>MDSDGLEGFDYARPLQVALSQLNGLTYDHPMEDEEEQSRVTRKYMKPAELCALADEEDPDETPITALQIIDEITDVLTDYSKTCTVLMKRGLLKKRQECKKCFRMMTLRRRKDAYEWRCRTKDKKGDCSSCSIKTGSWFEYTKLSFKMIFNFLIMHCKMCSPAFISEQLKLSYHSTNEIRRFLYQLTDRIVAKYPKIGENQKEVYMELIHIKPKVSVAAPVIIAAGKEAGSNRCFAVVLRDSSPATVNDIKRNYVAYGAPITMIQTNGPTDPSAIYMNEEQLFPHQKDRFFSNLRKDPPDNSLANGLIQSFLNDQVARKAEGTHLLESCIDELRGFVSRH</sequence>
<name>G0PDM4_CAEBE</name>
<reference evidence="2" key="1">
    <citation type="submission" date="2011-07" db="EMBL/GenBank/DDBJ databases">
        <authorList>
            <consortium name="Caenorhabditis brenneri Sequencing and Analysis Consortium"/>
            <person name="Wilson R.K."/>
        </authorList>
    </citation>
    <scope>NUCLEOTIDE SEQUENCE [LARGE SCALE GENOMIC DNA]</scope>
    <source>
        <strain evidence="2">PB2801</strain>
    </source>
</reference>
<dbReference type="AlphaFoldDB" id="G0PDM4"/>
<proteinExistence type="predicted"/>
<protein>
    <submittedName>
        <fullName evidence="1">Uncharacterized protein</fullName>
    </submittedName>
</protein>
<dbReference type="InParanoid" id="G0PDM4"/>
<dbReference type="OMA" id="YEWRCRT"/>
<accession>G0PDM4</accession>
<evidence type="ECO:0000313" key="2">
    <source>
        <dbReference type="Proteomes" id="UP000008068"/>
    </source>
</evidence>
<dbReference type="eggNOG" id="ENOG502TGIQ">
    <property type="taxonomic scope" value="Eukaryota"/>
</dbReference>